<organism evidence="5 6">
    <name type="scientific">Paenibacillus barengoltzii G22</name>
    <dbReference type="NCBI Taxonomy" id="1235795"/>
    <lineage>
        <taxon>Bacteria</taxon>
        <taxon>Bacillati</taxon>
        <taxon>Bacillota</taxon>
        <taxon>Bacilli</taxon>
        <taxon>Bacillales</taxon>
        <taxon>Paenibacillaceae</taxon>
        <taxon>Paenibacillus</taxon>
    </lineage>
</organism>
<evidence type="ECO:0000256" key="3">
    <source>
        <dbReference type="PROSITE-ProRule" id="PRU00464"/>
    </source>
</evidence>
<dbReference type="PANTHER" id="PTHR46648:SF1">
    <property type="entry name" value="ADENOSINE 5'-MONOPHOSPHORAMIDASE HNT1"/>
    <property type="match status" value="1"/>
</dbReference>
<name>R9LGR8_9BACL</name>
<evidence type="ECO:0000313" key="6">
    <source>
        <dbReference type="Proteomes" id="UP000019598"/>
    </source>
</evidence>
<feature type="active site" description="Tele-AMP-histidine intermediate" evidence="1">
    <location>
        <position position="99"/>
    </location>
</feature>
<comment type="caution">
    <text evidence="5">The sequence shown here is derived from an EMBL/GenBank/DDBJ whole genome shotgun (WGS) entry which is preliminary data.</text>
</comment>
<dbReference type="OrthoDB" id="9784774at2"/>
<dbReference type="Pfam" id="PF01230">
    <property type="entry name" value="HIT"/>
    <property type="match status" value="1"/>
</dbReference>
<dbReference type="PANTHER" id="PTHR46648">
    <property type="entry name" value="HIT FAMILY PROTEIN 1"/>
    <property type="match status" value="1"/>
</dbReference>
<dbReference type="InterPro" id="IPR001310">
    <property type="entry name" value="Histidine_triad_HIT"/>
</dbReference>
<dbReference type="Gene3D" id="3.30.428.10">
    <property type="entry name" value="HIT-like"/>
    <property type="match status" value="1"/>
</dbReference>
<dbReference type="STRING" id="1235795.C812_01029"/>
<evidence type="ECO:0000259" key="4">
    <source>
        <dbReference type="PROSITE" id="PS51084"/>
    </source>
</evidence>
<sequence length="141" mass="16264">MTDCILCEVINSRDAVVLHESKYSLCIFDLYPATKGHLLILPKQHIEQLHLIDDVNLQNDLFDMLVTVCRWLEESHFCMAYNIVQSNGPLADQDIRHVHFHVIPRYEDDGIVIALNEHTERADRETLQAICSIIKLGNIQK</sequence>
<dbReference type="PATRIC" id="fig|1235795.3.peg.986"/>
<protein>
    <recommendedName>
        <fullName evidence="4">HIT domain-containing protein</fullName>
    </recommendedName>
</protein>
<gene>
    <name evidence="5" type="ORF">C812_01029</name>
</gene>
<evidence type="ECO:0000256" key="1">
    <source>
        <dbReference type="PIRSR" id="PIRSR601310-1"/>
    </source>
</evidence>
<reference evidence="5 6" key="1">
    <citation type="submission" date="2013-04" db="EMBL/GenBank/DDBJ databases">
        <title>The Genome Sequence of Paenibacillus barengoltzii G22.</title>
        <authorList>
            <consortium name="The Broad Institute Genomics Platform"/>
            <consortium name="The Broad Institute Genome Sequencing Center for Infectious Disease"/>
            <person name="Earl A."/>
            <person name="Xavier R."/>
            <person name="Elson C."/>
            <person name="Duck W."/>
            <person name="Walker B."/>
            <person name="Young S."/>
            <person name="Zeng Q."/>
            <person name="Gargeya S."/>
            <person name="Fitzgerald M."/>
            <person name="Haas B."/>
            <person name="Abouelleil A."/>
            <person name="Allen A.W."/>
            <person name="Alvarado L."/>
            <person name="Arachchi H.M."/>
            <person name="Berlin A.M."/>
            <person name="Chapman S.B."/>
            <person name="Gainer-Dewar J."/>
            <person name="Goldberg J."/>
            <person name="Griggs A."/>
            <person name="Gujja S."/>
            <person name="Hansen M."/>
            <person name="Howarth C."/>
            <person name="Imamovic A."/>
            <person name="Ireland A."/>
            <person name="Larimer J."/>
            <person name="McCowan C."/>
            <person name="Murphy C."/>
            <person name="Pearson M."/>
            <person name="Poon T.W."/>
            <person name="Priest M."/>
            <person name="Roberts A."/>
            <person name="Saif S."/>
            <person name="Shea T."/>
            <person name="Sisk P."/>
            <person name="Sykes S."/>
            <person name="Wortman J."/>
            <person name="Nusbaum C."/>
            <person name="Birren B."/>
        </authorList>
    </citation>
    <scope>NUCLEOTIDE SEQUENCE [LARGE SCALE GENOMIC DNA]</scope>
    <source>
        <strain evidence="5 6">G22</strain>
    </source>
</reference>
<feature type="domain" description="HIT" evidence="4">
    <location>
        <begin position="5"/>
        <end position="112"/>
    </location>
</feature>
<dbReference type="GeneID" id="43344080"/>
<feature type="short sequence motif" description="Histidine triad motif" evidence="2 3">
    <location>
        <begin position="97"/>
        <end position="101"/>
    </location>
</feature>
<evidence type="ECO:0000313" key="5">
    <source>
        <dbReference type="EMBL" id="EOS57979.1"/>
    </source>
</evidence>
<dbReference type="EMBL" id="ASSZ01000011">
    <property type="protein sequence ID" value="EOS57979.1"/>
    <property type="molecule type" value="Genomic_DNA"/>
</dbReference>
<dbReference type="PROSITE" id="PS51084">
    <property type="entry name" value="HIT_2"/>
    <property type="match status" value="1"/>
</dbReference>
<evidence type="ECO:0000256" key="2">
    <source>
        <dbReference type="PIRSR" id="PIRSR601310-3"/>
    </source>
</evidence>
<dbReference type="AlphaFoldDB" id="R9LGR8"/>
<dbReference type="PRINTS" id="PR00332">
    <property type="entry name" value="HISTRIAD"/>
</dbReference>
<accession>R9LGR8</accession>
<dbReference type="InterPro" id="IPR011146">
    <property type="entry name" value="HIT-like"/>
</dbReference>
<dbReference type="RefSeq" id="WP_016311591.1">
    <property type="nucleotide sequence ID" value="NZ_KE159652.1"/>
</dbReference>
<dbReference type="Proteomes" id="UP000019598">
    <property type="component" value="Unassembled WGS sequence"/>
</dbReference>
<dbReference type="HOGENOM" id="CLU_056776_3_0_9"/>
<proteinExistence type="predicted"/>
<dbReference type="GO" id="GO:0003824">
    <property type="term" value="F:catalytic activity"/>
    <property type="evidence" value="ECO:0007669"/>
    <property type="project" value="InterPro"/>
</dbReference>
<dbReference type="InterPro" id="IPR036265">
    <property type="entry name" value="HIT-like_sf"/>
</dbReference>
<dbReference type="SUPFAM" id="SSF54197">
    <property type="entry name" value="HIT-like"/>
    <property type="match status" value="1"/>
</dbReference>
<dbReference type="GO" id="GO:0009117">
    <property type="term" value="P:nucleotide metabolic process"/>
    <property type="evidence" value="ECO:0007669"/>
    <property type="project" value="TreeGrafter"/>
</dbReference>